<protein>
    <submittedName>
        <fullName evidence="2">PQQ-binding-like beta-propeller repeat protein</fullName>
    </submittedName>
</protein>
<dbReference type="InterPro" id="IPR011047">
    <property type="entry name" value="Quinoprotein_ADH-like_sf"/>
</dbReference>
<keyword evidence="3" id="KW-1185">Reference proteome</keyword>
<dbReference type="InterPro" id="IPR015943">
    <property type="entry name" value="WD40/YVTN_repeat-like_dom_sf"/>
</dbReference>
<evidence type="ECO:0000313" key="2">
    <source>
        <dbReference type="EMBL" id="MBD8082339.1"/>
    </source>
</evidence>
<dbReference type="InterPro" id="IPR002372">
    <property type="entry name" value="PQQ_rpt_dom"/>
</dbReference>
<dbReference type="RefSeq" id="WP_191736099.1">
    <property type="nucleotide sequence ID" value="NZ_JACYFS010000001.1"/>
</dbReference>
<reference evidence="2 3" key="1">
    <citation type="submission" date="2020-09" db="EMBL/GenBank/DDBJ databases">
        <title>Genome seq and assembly of Chryseobacterium sp.</title>
        <authorList>
            <person name="Chhetri G."/>
        </authorList>
    </citation>
    <scope>NUCLEOTIDE SEQUENCE [LARGE SCALE GENOMIC DNA]</scope>
    <source>
        <strain evidence="2 3">GCR10</strain>
    </source>
</reference>
<sequence length="390" mass="45704">MFNIFKSLKFLPIIFAASVFPQTQIYRSDFDLDKKENTSFKGSLAMSGNTVIFNADNYSLHGINKEKNTVMWERKIGWRSDAAPYIFENSFFYGNYDGNGRKVHQYDISTGETVRELDFQSISTQPYFKNSVMYTTVMADGGKLMAYDLKTNSVLWQKNINFGAEVQPVFSDDRIIANVEDDLWFEIDYDGNFLKYKSEISMYVDEKKVAAKKFHFLSHDQTPITREWLQTNKLGNSEFKIEKNQNCTFLLSENYLTAIGKNGKVKLQINLETIVPPEEYENEALSAIVSSENEKLWFVFQNHLVHYDTKKEKVLRDVYLINWQPHQLILDGRNIWLISRNDGQLYHLDFEPDEELNRKIQREDAIREHYKCDPPNHEKIKAAKEAEKKY</sequence>
<dbReference type="Pfam" id="PF13360">
    <property type="entry name" value="PQQ_2"/>
    <property type="match status" value="1"/>
</dbReference>
<comment type="caution">
    <text evidence="2">The sequence shown here is derived from an EMBL/GenBank/DDBJ whole genome shotgun (WGS) entry which is preliminary data.</text>
</comment>
<organism evidence="2 3">
    <name type="scientific">Chryseobacterium caseinilyticum</name>
    <dbReference type="NCBI Taxonomy" id="2771428"/>
    <lineage>
        <taxon>Bacteria</taxon>
        <taxon>Pseudomonadati</taxon>
        <taxon>Bacteroidota</taxon>
        <taxon>Flavobacteriia</taxon>
        <taxon>Flavobacteriales</taxon>
        <taxon>Weeksellaceae</taxon>
        <taxon>Chryseobacterium group</taxon>
        <taxon>Chryseobacterium</taxon>
    </lineage>
</organism>
<name>A0ABR8ZAJ6_9FLAO</name>
<gene>
    <name evidence="2" type="ORF">IC610_07865</name>
</gene>
<dbReference type="SUPFAM" id="SSF50998">
    <property type="entry name" value="Quinoprotein alcohol dehydrogenase-like"/>
    <property type="match status" value="1"/>
</dbReference>
<evidence type="ECO:0000259" key="1">
    <source>
        <dbReference type="Pfam" id="PF13360"/>
    </source>
</evidence>
<accession>A0ABR8ZAJ6</accession>
<proteinExistence type="predicted"/>
<dbReference type="Gene3D" id="2.130.10.10">
    <property type="entry name" value="YVTN repeat-like/Quinoprotein amine dehydrogenase"/>
    <property type="match status" value="1"/>
</dbReference>
<dbReference type="EMBL" id="JACYFS010000001">
    <property type="protein sequence ID" value="MBD8082339.1"/>
    <property type="molecule type" value="Genomic_DNA"/>
</dbReference>
<feature type="domain" description="Pyrrolo-quinoline quinone repeat" evidence="1">
    <location>
        <begin position="102"/>
        <end position="349"/>
    </location>
</feature>
<dbReference type="Proteomes" id="UP000637299">
    <property type="component" value="Unassembled WGS sequence"/>
</dbReference>
<evidence type="ECO:0000313" key="3">
    <source>
        <dbReference type="Proteomes" id="UP000637299"/>
    </source>
</evidence>